<evidence type="ECO:0000313" key="3">
    <source>
        <dbReference type="Proteomes" id="UP001075354"/>
    </source>
</evidence>
<accession>A0AAV7XXD2</accession>
<feature type="compositionally biased region" description="Basic and acidic residues" evidence="1">
    <location>
        <begin position="148"/>
        <end position="158"/>
    </location>
</feature>
<reference evidence="2" key="1">
    <citation type="submission" date="2022-12" db="EMBL/GenBank/DDBJ databases">
        <title>Chromosome-level genome assembly of the bean flower thrips Megalurothrips usitatus.</title>
        <authorList>
            <person name="Ma L."/>
            <person name="Liu Q."/>
            <person name="Li H."/>
            <person name="Cai W."/>
        </authorList>
    </citation>
    <scope>NUCLEOTIDE SEQUENCE</scope>
    <source>
        <strain evidence="2">Cailab_2022a</strain>
    </source>
</reference>
<dbReference type="AlphaFoldDB" id="A0AAV7XXD2"/>
<protein>
    <submittedName>
        <fullName evidence="2">Uncharacterized protein</fullName>
    </submittedName>
</protein>
<proteinExistence type="predicted"/>
<feature type="region of interest" description="Disordered" evidence="1">
    <location>
        <begin position="135"/>
        <end position="158"/>
    </location>
</feature>
<evidence type="ECO:0000313" key="2">
    <source>
        <dbReference type="EMBL" id="KAJ1530845.1"/>
    </source>
</evidence>
<organism evidence="2 3">
    <name type="scientific">Megalurothrips usitatus</name>
    <name type="common">bean blossom thrips</name>
    <dbReference type="NCBI Taxonomy" id="439358"/>
    <lineage>
        <taxon>Eukaryota</taxon>
        <taxon>Metazoa</taxon>
        <taxon>Ecdysozoa</taxon>
        <taxon>Arthropoda</taxon>
        <taxon>Hexapoda</taxon>
        <taxon>Insecta</taxon>
        <taxon>Pterygota</taxon>
        <taxon>Neoptera</taxon>
        <taxon>Paraneoptera</taxon>
        <taxon>Thysanoptera</taxon>
        <taxon>Terebrantia</taxon>
        <taxon>Thripoidea</taxon>
        <taxon>Thripidae</taxon>
        <taxon>Megalurothrips</taxon>
    </lineage>
</organism>
<dbReference type="EMBL" id="JAPTSV010000002">
    <property type="protein sequence ID" value="KAJ1530845.1"/>
    <property type="molecule type" value="Genomic_DNA"/>
</dbReference>
<dbReference type="Proteomes" id="UP001075354">
    <property type="component" value="Chromosome 2"/>
</dbReference>
<comment type="caution">
    <text evidence="2">The sequence shown here is derived from an EMBL/GenBank/DDBJ whole genome shotgun (WGS) entry which is preliminary data.</text>
</comment>
<sequence length="158" mass="17893">MRVSLGRREDINPYATFRLPGAGADTGGSSVQGPGLSPVHRHGTLQSPQHTVCMYGSCGDAVYTKIRGKDESIAPDWIPLHSLYQERRLYQHYQQLQLELYRYEALDLDVGLDLGLESQTRSRIATARQMQVAEDLGIPSRSHTLQHGQRERPRPRWL</sequence>
<gene>
    <name evidence="2" type="ORF">ONE63_005690</name>
</gene>
<evidence type="ECO:0000256" key="1">
    <source>
        <dbReference type="SAM" id="MobiDB-lite"/>
    </source>
</evidence>
<feature type="region of interest" description="Disordered" evidence="1">
    <location>
        <begin position="16"/>
        <end position="43"/>
    </location>
</feature>
<keyword evidence="3" id="KW-1185">Reference proteome</keyword>
<name>A0AAV7XXD2_9NEOP</name>